<feature type="coiled-coil region" evidence="7">
    <location>
        <begin position="200"/>
        <end position="227"/>
    </location>
</feature>
<keyword evidence="6 8" id="KW-0472">Membrane</keyword>
<feature type="coiled-coil region" evidence="7">
    <location>
        <begin position="116"/>
        <end position="161"/>
    </location>
</feature>
<comment type="similarity">
    <text evidence="2">Belongs to the membrane fusion protein (MFP) (TC 8.A.1) family.</text>
</comment>
<keyword evidence="3" id="KW-0813">Transport</keyword>
<reference evidence="9 10" key="1">
    <citation type="submission" date="2017-10" db="EMBL/GenBank/DDBJ databases">
        <title>Draft genome of two endophytic bacteria isolated from 'guarana' Paullinia cupana (Mart.) Ducke.</title>
        <authorList>
            <person name="Siqueira K.A."/>
            <person name="Liotti R.G."/>
            <person name="Mendes T.A."/>
            <person name="Soares M.A."/>
        </authorList>
    </citation>
    <scope>NUCLEOTIDE SEQUENCE [LARGE SCALE GENOMIC DNA]</scope>
    <source>
        <strain evidence="9 10">342</strain>
    </source>
</reference>
<dbReference type="PRINTS" id="PR01490">
    <property type="entry name" value="RTXTOXIND"/>
</dbReference>
<keyword evidence="5 8" id="KW-1133">Transmembrane helix</keyword>
<keyword evidence="10" id="KW-1185">Reference proteome</keyword>
<dbReference type="GO" id="GO:0055085">
    <property type="term" value="P:transmembrane transport"/>
    <property type="evidence" value="ECO:0007669"/>
    <property type="project" value="InterPro"/>
</dbReference>
<dbReference type="GO" id="GO:0009306">
    <property type="term" value="P:protein secretion"/>
    <property type="evidence" value="ECO:0007669"/>
    <property type="project" value="InterPro"/>
</dbReference>
<dbReference type="Gene3D" id="2.40.30.170">
    <property type="match status" value="1"/>
</dbReference>
<name>A0A2S9IAQ0_9GAMM</name>
<gene>
    <name evidence="9" type="ORF">CQW29_12980</name>
</gene>
<dbReference type="EMBL" id="PDET01000008">
    <property type="protein sequence ID" value="PRD14872.1"/>
    <property type="molecule type" value="Genomic_DNA"/>
</dbReference>
<evidence type="ECO:0000256" key="4">
    <source>
        <dbReference type="ARBA" id="ARBA00022692"/>
    </source>
</evidence>
<dbReference type="InterPro" id="IPR050739">
    <property type="entry name" value="MFP"/>
</dbReference>
<comment type="caution">
    <text evidence="9">The sequence shown here is derived from an EMBL/GenBank/DDBJ whole genome shotgun (WGS) entry which is preliminary data.</text>
</comment>
<dbReference type="PANTHER" id="PTHR30386:SF28">
    <property type="entry name" value="EXPORTED PROTEIN"/>
    <property type="match status" value="1"/>
</dbReference>
<evidence type="ECO:0000256" key="6">
    <source>
        <dbReference type="ARBA" id="ARBA00023136"/>
    </source>
</evidence>
<dbReference type="AlphaFoldDB" id="A0A2S9IAQ0"/>
<accession>A0A2S9IAQ0</accession>
<dbReference type="PROSITE" id="PS00543">
    <property type="entry name" value="HLYD_FAMILY"/>
    <property type="match status" value="1"/>
</dbReference>
<evidence type="ECO:0000256" key="1">
    <source>
        <dbReference type="ARBA" id="ARBA00004167"/>
    </source>
</evidence>
<evidence type="ECO:0000313" key="9">
    <source>
        <dbReference type="EMBL" id="PRD14872.1"/>
    </source>
</evidence>
<dbReference type="PANTHER" id="PTHR30386">
    <property type="entry name" value="MEMBRANE FUSION SUBUNIT OF EMRAB-TOLC MULTIDRUG EFFLUX PUMP"/>
    <property type="match status" value="1"/>
</dbReference>
<feature type="transmembrane region" description="Helical" evidence="8">
    <location>
        <begin position="23"/>
        <end position="53"/>
    </location>
</feature>
<evidence type="ECO:0000256" key="3">
    <source>
        <dbReference type="ARBA" id="ARBA00022448"/>
    </source>
</evidence>
<comment type="subcellular location">
    <subcellularLocation>
        <location evidence="1">Membrane</location>
        <topology evidence="1">Single-pass membrane protein</topology>
    </subcellularLocation>
</comment>
<dbReference type="InterPro" id="IPR006144">
    <property type="entry name" value="Secretion_HlyD_CS"/>
</dbReference>
<evidence type="ECO:0000256" key="8">
    <source>
        <dbReference type="SAM" id="Phobius"/>
    </source>
</evidence>
<evidence type="ECO:0000313" key="10">
    <source>
        <dbReference type="Proteomes" id="UP000239181"/>
    </source>
</evidence>
<protein>
    <submittedName>
        <fullName evidence="9">HlyD family secretion protein</fullName>
    </submittedName>
</protein>
<evidence type="ECO:0000256" key="5">
    <source>
        <dbReference type="ARBA" id="ARBA00022989"/>
    </source>
</evidence>
<keyword evidence="4 8" id="KW-0812">Transmembrane</keyword>
<evidence type="ECO:0000256" key="2">
    <source>
        <dbReference type="ARBA" id="ARBA00009477"/>
    </source>
</evidence>
<dbReference type="OrthoDB" id="9775513at2"/>
<organism evidence="9 10">
    <name type="scientific">Pantoea coffeiphila</name>
    <dbReference type="NCBI Taxonomy" id="1465635"/>
    <lineage>
        <taxon>Bacteria</taxon>
        <taxon>Pseudomonadati</taxon>
        <taxon>Pseudomonadota</taxon>
        <taxon>Gammaproteobacteria</taxon>
        <taxon>Enterobacterales</taxon>
        <taxon>Erwiniaceae</taxon>
        <taxon>Pantoea</taxon>
    </lineage>
</organism>
<dbReference type="RefSeq" id="WP_105593155.1">
    <property type="nucleotide sequence ID" value="NZ_PDET01000008.1"/>
</dbReference>
<sequence>MSRKLFRQEAVDHQKSYWNGRVILLRGVSSVVITACCLTFLALAIAILCFFSFTQRIDVDGEVITLPHPLNISSPQQGFILRQFVQVGDTVTRGTVLFELDVSRTTSVGNVSDASISMVQEKITNAEEIIGKLKENKEDFLKTTQQQITRYENSLKETDDMLVAARRGLADMERTLEGYSGYLKQGLITKDQYNGQHSLYVQQQNTYQSLSSQKMQLELQITQLRSDLTVKSSDIDNQISSQYNQLNDYRTQLVENSANGTIMIKSTIDGRLESIAATPGQMVEAGSSLAQIKQIHDVKYYLMLWLPDTSLPYVKPGDVVNIRYDAFPSDKFGQFSGKIISISSMPATRRELSDLNNPAANSDSPVTLYKTIVDIKDKEFIYKERKLVLANGLKARSVVFMEERPLYMWLFSPVYKIVQSLKGPGDE</sequence>
<dbReference type="Gene3D" id="2.40.50.100">
    <property type="match status" value="1"/>
</dbReference>
<evidence type="ECO:0000256" key="7">
    <source>
        <dbReference type="SAM" id="Coils"/>
    </source>
</evidence>
<proteinExistence type="inferred from homology"/>
<dbReference type="GO" id="GO:0016020">
    <property type="term" value="C:membrane"/>
    <property type="evidence" value="ECO:0007669"/>
    <property type="project" value="UniProtKB-SubCell"/>
</dbReference>
<dbReference type="Proteomes" id="UP000239181">
    <property type="component" value="Unassembled WGS sequence"/>
</dbReference>
<keyword evidence="7" id="KW-0175">Coiled coil</keyword>